<name>A0AAU9ITD0_9CILI</name>
<comment type="caution">
    <text evidence="2">The sequence shown here is derived from an EMBL/GenBank/DDBJ whole genome shotgun (WGS) entry which is preliminary data.</text>
</comment>
<dbReference type="EMBL" id="CAJZBQ010000035">
    <property type="protein sequence ID" value="CAG9324192.1"/>
    <property type="molecule type" value="Genomic_DNA"/>
</dbReference>
<evidence type="ECO:0000259" key="1">
    <source>
        <dbReference type="PROSITE" id="PS50127"/>
    </source>
</evidence>
<protein>
    <recommendedName>
        <fullName evidence="1">UBC core domain-containing protein</fullName>
    </recommendedName>
</protein>
<proteinExistence type="predicted"/>
<dbReference type="AlphaFoldDB" id="A0AAU9ITD0"/>
<dbReference type="Gene3D" id="3.10.110.10">
    <property type="entry name" value="Ubiquitin Conjugating Enzyme"/>
    <property type="match status" value="1"/>
</dbReference>
<feature type="domain" description="UBC core" evidence="1">
    <location>
        <begin position="10"/>
        <end position="156"/>
    </location>
</feature>
<dbReference type="SMART" id="SM00212">
    <property type="entry name" value="UBCc"/>
    <property type="match status" value="1"/>
</dbReference>
<evidence type="ECO:0000313" key="4">
    <source>
        <dbReference type="Proteomes" id="UP001162131"/>
    </source>
</evidence>
<dbReference type="CDD" id="cd00195">
    <property type="entry name" value="UBCc_UEV"/>
    <property type="match status" value="1"/>
</dbReference>
<dbReference type="InterPro" id="IPR016135">
    <property type="entry name" value="UBQ-conjugating_enzyme/RWD"/>
</dbReference>
<sequence>MQKIIIYNSTYMQKLQADFAKFCEDPTDGLLVYLINNDFYHWGGVLIGPPETPFEGGRFQFEILFPQDFPQSPPEFYFKTIIFHPNVDSNGKACTMLLNYKWQSTTTVKSILDSICVLMSEPSTEDGYLNDATAVRSADKEEYERIARMWTHMYAV</sequence>
<dbReference type="EMBL" id="CAJZBQ010000015">
    <property type="protein sequence ID" value="CAG9316462.1"/>
    <property type="molecule type" value="Genomic_DNA"/>
</dbReference>
<dbReference type="InterPro" id="IPR000608">
    <property type="entry name" value="UBC"/>
</dbReference>
<accession>A0AAU9ITD0</accession>
<dbReference type="Pfam" id="PF00179">
    <property type="entry name" value="UQ_con"/>
    <property type="match status" value="1"/>
</dbReference>
<reference evidence="2" key="1">
    <citation type="submission" date="2021-09" db="EMBL/GenBank/DDBJ databases">
        <authorList>
            <consortium name="AG Swart"/>
            <person name="Singh M."/>
            <person name="Singh A."/>
            <person name="Seah K."/>
            <person name="Emmerich C."/>
        </authorList>
    </citation>
    <scope>NUCLEOTIDE SEQUENCE</scope>
    <source>
        <strain evidence="2">ATCC30299</strain>
    </source>
</reference>
<gene>
    <name evidence="2" type="ORF">BSTOLATCC_MIC15892</name>
    <name evidence="3" type="ORF">BSTOLATCC_MIC35212</name>
</gene>
<dbReference type="PANTHER" id="PTHR24067">
    <property type="entry name" value="UBIQUITIN-CONJUGATING ENZYME E2"/>
    <property type="match status" value="1"/>
</dbReference>
<evidence type="ECO:0000313" key="3">
    <source>
        <dbReference type="EMBL" id="CAG9324192.1"/>
    </source>
</evidence>
<evidence type="ECO:0000313" key="2">
    <source>
        <dbReference type="EMBL" id="CAG9316462.1"/>
    </source>
</evidence>
<keyword evidence="4" id="KW-1185">Reference proteome</keyword>
<dbReference type="PROSITE" id="PS50127">
    <property type="entry name" value="UBC_2"/>
    <property type="match status" value="1"/>
</dbReference>
<dbReference type="SUPFAM" id="SSF54495">
    <property type="entry name" value="UBC-like"/>
    <property type="match status" value="1"/>
</dbReference>
<dbReference type="Proteomes" id="UP001162131">
    <property type="component" value="Unassembled WGS sequence"/>
</dbReference>
<organism evidence="2 4">
    <name type="scientific">Blepharisma stoltei</name>
    <dbReference type="NCBI Taxonomy" id="1481888"/>
    <lineage>
        <taxon>Eukaryota</taxon>
        <taxon>Sar</taxon>
        <taxon>Alveolata</taxon>
        <taxon>Ciliophora</taxon>
        <taxon>Postciliodesmatophora</taxon>
        <taxon>Heterotrichea</taxon>
        <taxon>Heterotrichida</taxon>
        <taxon>Blepharismidae</taxon>
        <taxon>Blepharisma</taxon>
    </lineage>
</organism>
<dbReference type="InterPro" id="IPR050113">
    <property type="entry name" value="Ub_conjugating_enzyme"/>
</dbReference>